<keyword evidence="3" id="KW-1185">Reference proteome</keyword>
<dbReference type="KEGG" id="egt:105957314"/>
<feature type="transmembrane region" description="Helical" evidence="1">
    <location>
        <begin position="100"/>
        <end position="118"/>
    </location>
</feature>
<accession>A0A022RGQ6</accession>
<dbReference type="OrthoDB" id="1892038at2759"/>
<evidence type="ECO:0000256" key="1">
    <source>
        <dbReference type="SAM" id="Phobius"/>
    </source>
</evidence>
<evidence type="ECO:0000313" key="3">
    <source>
        <dbReference type="Proteomes" id="UP000030748"/>
    </source>
</evidence>
<organism evidence="2 3">
    <name type="scientific">Erythranthe guttata</name>
    <name type="common">Yellow monkey flower</name>
    <name type="synonym">Mimulus guttatus</name>
    <dbReference type="NCBI Taxonomy" id="4155"/>
    <lineage>
        <taxon>Eukaryota</taxon>
        <taxon>Viridiplantae</taxon>
        <taxon>Streptophyta</taxon>
        <taxon>Embryophyta</taxon>
        <taxon>Tracheophyta</taxon>
        <taxon>Spermatophyta</taxon>
        <taxon>Magnoliopsida</taxon>
        <taxon>eudicotyledons</taxon>
        <taxon>Gunneridae</taxon>
        <taxon>Pentapetalae</taxon>
        <taxon>asterids</taxon>
        <taxon>lamiids</taxon>
        <taxon>Lamiales</taxon>
        <taxon>Phrymaceae</taxon>
        <taxon>Erythranthe</taxon>
    </lineage>
</organism>
<evidence type="ECO:0000313" key="2">
    <source>
        <dbReference type="EMBL" id="EYU38060.1"/>
    </source>
</evidence>
<reference evidence="2 3" key="1">
    <citation type="journal article" date="2013" name="Proc. Natl. Acad. Sci. U.S.A.">
        <title>Fine-scale variation in meiotic recombination in Mimulus inferred from population shotgun sequencing.</title>
        <authorList>
            <person name="Hellsten U."/>
            <person name="Wright K.M."/>
            <person name="Jenkins J."/>
            <person name="Shu S."/>
            <person name="Yuan Y."/>
            <person name="Wessler S.R."/>
            <person name="Schmutz J."/>
            <person name="Willis J.H."/>
            <person name="Rokhsar D.S."/>
        </authorList>
    </citation>
    <scope>NUCLEOTIDE SEQUENCE [LARGE SCALE GENOMIC DNA]</scope>
    <source>
        <strain evidence="3">cv. DUN x IM62</strain>
    </source>
</reference>
<dbReference type="AlphaFoldDB" id="A0A022RGQ6"/>
<dbReference type="STRING" id="4155.A0A022RGQ6"/>
<dbReference type="GO" id="GO:0009507">
    <property type="term" value="C:chloroplast"/>
    <property type="evidence" value="ECO:0000318"/>
    <property type="project" value="GO_Central"/>
</dbReference>
<dbReference type="PANTHER" id="PTHR36374">
    <property type="entry name" value="OS01G0969000 PROTEIN"/>
    <property type="match status" value="1"/>
</dbReference>
<dbReference type="PhylomeDB" id="A0A022RGQ6"/>
<dbReference type="EMBL" id="KI630509">
    <property type="protein sequence ID" value="EYU38060.1"/>
    <property type="molecule type" value="Genomic_DNA"/>
</dbReference>
<keyword evidence="1" id="KW-0472">Membrane</keyword>
<dbReference type="Proteomes" id="UP000030748">
    <property type="component" value="Unassembled WGS sequence"/>
</dbReference>
<dbReference type="PANTHER" id="PTHR36374:SF1">
    <property type="entry name" value="OS01G0969000 PROTEIN"/>
    <property type="match status" value="1"/>
</dbReference>
<proteinExistence type="predicted"/>
<keyword evidence="1" id="KW-0812">Transmembrane</keyword>
<keyword evidence="1" id="KW-1133">Transmembrane helix</keyword>
<protein>
    <submittedName>
        <fullName evidence="2">Uncharacterized protein</fullName>
    </submittedName>
</protein>
<sequence length="140" mass="15806">MEEPKNNPVHEDEEEREKNPIILFFTSVLSSIKLPFPPPKTNAVKVEPAAPQAAEPIAIKPAAVEIETEKPVAVTFPKQSFAPLKLEAESEEAERSTNPVFLWQVYAVGGFVVLRWAWKRWNERKGQKKPDDDEPPPAHD</sequence>
<gene>
    <name evidence="2" type="ORF">MIMGU_mgv1a015933mg</name>
</gene>
<dbReference type="OMA" id="VLKWIWA"/>
<name>A0A022RGQ6_ERYGU</name>
<dbReference type="eggNOG" id="ENOG502S7JH">
    <property type="taxonomic scope" value="Eukaryota"/>
</dbReference>